<dbReference type="Gene3D" id="3.30.420.10">
    <property type="entry name" value="Ribonuclease H-like superfamily/Ribonuclease H"/>
    <property type="match status" value="1"/>
</dbReference>
<dbReference type="OMA" id="AIHENEY"/>
<reference evidence="3" key="2">
    <citation type="submission" date="2025-08" db="UniProtKB">
        <authorList>
            <consortium name="RefSeq"/>
        </authorList>
    </citation>
    <scope>IDENTIFICATION</scope>
    <source>
        <tissue evidence="3">Leaf</tissue>
    </source>
</reference>
<protein>
    <submittedName>
        <fullName evidence="3">Uncharacterized protein LOC107788714</fullName>
    </submittedName>
</protein>
<dbReference type="PaxDb" id="4097-A0A1S3ZMY4"/>
<evidence type="ECO:0000259" key="1">
    <source>
        <dbReference type="Pfam" id="PF13456"/>
    </source>
</evidence>
<sequence>MSMTARNRSANAHNAVHVVEILRKYKQSSGQMVNLDKSAICFSRNATEKEKIEIFSLLGQQQRNEMSIYLGLPVIVGRSKKKMLKFIKDRVKTKIKGWKGKFLSRAGKEVMLKFVLAAIPTYALSCFQLPDGSWIWRSIFWGRDLLVTGLRWRISDGKNINVWIDPWIPRKNGFTPKNIQMQNNLDFKVADLIDEDTHTWKLHKISTTFEPEDVDAILSIPISIIGLNDKLLWHHSKSENYEVKSGYYLAKSLAAKRLQNLDKTCKICGLESEDIEHMLFRCPRSQFVWKQSPINWPDIDNITDFSMWWYNLFLNAKHFPESTELLDLSVNLMWQIWKGRNAWCFNQEMLEPTEIVSKALFEYEEYKDLFTSCLAVRHSTGNEFLPKPTNFHDDVLLFTNARLRCDDQHASIGVAALNSLGKLLHAHGSSIQYVGKIMTAKAIAIRKALECAITLGWKSVKIISDAKNVVDMIQKQVATSWEIEVLCETIWKLSSMLDHVEFLYIPRKLNKAAYSLAKFSISLLKDISWEKFFPT</sequence>
<evidence type="ECO:0000313" key="3">
    <source>
        <dbReference type="RefSeq" id="XP_016465900.1"/>
    </source>
</evidence>
<dbReference type="PANTHER" id="PTHR33116:SF86">
    <property type="entry name" value="REVERSE TRANSCRIPTASE DOMAIN-CONTAINING PROTEIN"/>
    <property type="match status" value="1"/>
</dbReference>
<dbReference type="STRING" id="4097.A0A1S3ZMY4"/>
<feature type="domain" description="RNase H type-1" evidence="1">
    <location>
        <begin position="400"/>
        <end position="519"/>
    </location>
</feature>
<dbReference type="GO" id="GO:0003676">
    <property type="term" value="F:nucleic acid binding"/>
    <property type="evidence" value="ECO:0007669"/>
    <property type="project" value="InterPro"/>
</dbReference>
<dbReference type="CDD" id="cd06222">
    <property type="entry name" value="RNase_H_like"/>
    <property type="match status" value="1"/>
</dbReference>
<organism evidence="2 3">
    <name type="scientific">Nicotiana tabacum</name>
    <name type="common">Common tobacco</name>
    <dbReference type="NCBI Taxonomy" id="4097"/>
    <lineage>
        <taxon>Eukaryota</taxon>
        <taxon>Viridiplantae</taxon>
        <taxon>Streptophyta</taxon>
        <taxon>Embryophyta</taxon>
        <taxon>Tracheophyta</taxon>
        <taxon>Spermatophyta</taxon>
        <taxon>Magnoliopsida</taxon>
        <taxon>eudicotyledons</taxon>
        <taxon>Gunneridae</taxon>
        <taxon>Pentapetalae</taxon>
        <taxon>asterids</taxon>
        <taxon>lamiids</taxon>
        <taxon>Solanales</taxon>
        <taxon>Solanaceae</taxon>
        <taxon>Nicotianoideae</taxon>
        <taxon>Nicotianeae</taxon>
        <taxon>Nicotiana</taxon>
    </lineage>
</organism>
<accession>A0A1S3ZMY4</accession>
<name>A0A1S3ZMY4_TOBAC</name>
<dbReference type="InterPro" id="IPR002156">
    <property type="entry name" value="RNaseH_domain"/>
</dbReference>
<dbReference type="InterPro" id="IPR044730">
    <property type="entry name" value="RNase_H-like_dom_plant"/>
</dbReference>
<dbReference type="GO" id="GO:0004523">
    <property type="term" value="F:RNA-DNA hybrid ribonuclease activity"/>
    <property type="evidence" value="ECO:0007669"/>
    <property type="project" value="InterPro"/>
</dbReference>
<dbReference type="RefSeq" id="XP_016465900.1">
    <property type="nucleotide sequence ID" value="XM_016610414.1"/>
</dbReference>
<dbReference type="OrthoDB" id="1304417at2759"/>
<dbReference type="InterPro" id="IPR036397">
    <property type="entry name" value="RNaseH_sf"/>
</dbReference>
<dbReference type="PANTHER" id="PTHR33116">
    <property type="entry name" value="REVERSE TRANSCRIPTASE ZINC-BINDING DOMAIN-CONTAINING PROTEIN-RELATED-RELATED"/>
    <property type="match status" value="1"/>
</dbReference>
<dbReference type="Proteomes" id="UP000790787">
    <property type="component" value="Chromosome 22"/>
</dbReference>
<proteinExistence type="predicted"/>
<keyword evidence="2" id="KW-1185">Reference proteome</keyword>
<dbReference type="SUPFAM" id="SSF53098">
    <property type="entry name" value="Ribonuclease H-like"/>
    <property type="match status" value="1"/>
</dbReference>
<reference evidence="2" key="1">
    <citation type="journal article" date="2014" name="Nat. Commun.">
        <title>The tobacco genome sequence and its comparison with those of tomato and potato.</title>
        <authorList>
            <person name="Sierro N."/>
            <person name="Battey J.N."/>
            <person name="Ouadi S."/>
            <person name="Bakaher N."/>
            <person name="Bovet L."/>
            <person name="Willig A."/>
            <person name="Goepfert S."/>
            <person name="Peitsch M.C."/>
            <person name="Ivanov N.V."/>
        </authorList>
    </citation>
    <scope>NUCLEOTIDE SEQUENCE [LARGE SCALE GENOMIC DNA]</scope>
</reference>
<evidence type="ECO:0000313" key="2">
    <source>
        <dbReference type="Proteomes" id="UP000790787"/>
    </source>
</evidence>
<dbReference type="AlphaFoldDB" id="A0A1S3ZMY4"/>
<dbReference type="GeneID" id="107788714"/>
<dbReference type="KEGG" id="nta:107788714"/>
<dbReference type="Pfam" id="PF13456">
    <property type="entry name" value="RVT_3"/>
    <property type="match status" value="1"/>
</dbReference>
<gene>
    <name evidence="3" type="primary">LOC107788714</name>
</gene>
<dbReference type="InterPro" id="IPR012337">
    <property type="entry name" value="RNaseH-like_sf"/>
</dbReference>